<organism evidence="6 7">
    <name type="scientific">Hymenobacter lapidiphilus</name>
    <dbReference type="NCBI Taxonomy" id="2608003"/>
    <lineage>
        <taxon>Bacteria</taxon>
        <taxon>Pseudomonadati</taxon>
        <taxon>Bacteroidota</taxon>
        <taxon>Cytophagia</taxon>
        <taxon>Cytophagales</taxon>
        <taxon>Hymenobacteraceae</taxon>
        <taxon>Hymenobacter</taxon>
    </lineage>
</organism>
<dbReference type="AlphaFoldDB" id="A0A7Y7U520"/>
<comment type="caution">
    <text evidence="6">The sequence shown here is derived from an EMBL/GenBank/DDBJ whole genome shotgun (WGS) entry which is preliminary data.</text>
</comment>
<keyword evidence="2" id="KW-0540">Nuclease</keyword>
<dbReference type="Gene3D" id="3.40.1350.10">
    <property type="match status" value="1"/>
</dbReference>
<feature type="region of interest" description="Disordered" evidence="4">
    <location>
        <begin position="93"/>
        <end position="124"/>
    </location>
</feature>
<dbReference type="InterPro" id="IPR014883">
    <property type="entry name" value="VRR_NUC"/>
</dbReference>
<feature type="region of interest" description="Disordered" evidence="4">
    <location>
        <begin position="1"/>
        <end position="27"/>
    </location>
</feature>
<dbReference type="InterPro" id="IPR011856">
    <property type="entry name" value="tRNA_endonuc-like_dom_sf"/>
</dbReference>
<keyword evidence="7" id="KW-1185">Reference proteome</keyword>
<evidence type="ECO:0000259" key="5">
    <source>
        <dbReference type="Pfam" id="PF08774"/>
    </source>
</evidence>
<evidence type="ECO:0000313" key="7">
    <source>
        <dbReference type="Proteomes" id="UP000565521"/>
    </source>
</evidence>
<dbReference type="GO" id="GO:0003676">
    <property type="term" value="F:nucleic acid binding"/>
    <property type="evidence" value="ECO:0007669"/>
    <property type="project" value="InterPro"/>
</dbReference>
<evidence type="ECO:0000256" key="1">
    <source>
        <dbReference type="ARBA" id="ARBA00001946"/>
    </source>
</evidence>
<comment type="cofactor">
    <cofactor evidence="1">
        <name>Mg(2+)</name>
        <dbReference type="ChEBI" id="CHEBI:18420"/>
    </cofactor>
</comment>
<reference evidence="6 7" key="1">
    <citation type="submission" date="2020-05" db="EMBL/GenBank/DDBJ databases">
        <title>Hymenobacter terrestris sp. nov. and Hymenobacter lapidiphilus sp. nov., isolated from regoliths in Antarctica.</title>
        <authorList>
            <person name="Sedlacek I."/>
            <person name="Pantucek R."/>
            <person name="Zeman M."/>
            <person name="Holochova P."/>
            <person name="Kralova S."/>
            <person name="Stankova E."/>
            <person name="Sedo O."/>
            <person name="Micenkova L."/>
            <person name="Svec P."/>
            <person name="Gupta V."/>
            <person name="Sood U."/>
            <person name="Korpole U.S."/>
            <person name="Lal R."/>
        </authorList>
    </citation>
    <scope>NUCLEOTIDE SEQUENCE [LARGE SCALE GENOMIC DNA]</scope>
    <source>
        <strain evidence="6 7">P5342</strain>
    </source>
</reference>
<feature type="domain" description="VRR-NUC" evidence="5">
    <location>
        <begin position="29"/>
        <end position="80"/>
    </location>
</feature>
<dbReference type="Proteomes" id="UP000565521">
    <property type="component" value="Unassembled WGS sequence"/>
</dbReference>
<dbReference type="GO" id="GO:0016788">
    <property type="term" value="F:hydrolase activity, acting on ester bonds"/>
    <property type="evidence" value="ECO:0007669"/>
    <property type="project" value="InterPro"/>
</dbReference>
<evidence type="ECO:0000256" key="2">
    <source>
        <dbReference type="ARBA" id="ARBA00022722"/>
    </source>
</evidence>
<sequence length="124" mass="12818">MPRASRPGPSPTGASTTPIPAAGALTPTAGGGVADILGYRRADGKFLACEVKFGKDRLRDEQIVFLNQVKAAGALAFVAHTLAGFVASFERRGLHQPPTPTAHNAPAPPTTEDPQATYSRAAAQ</sequence>
<proteinExistence type="predicted"/>
<name>A0A7Y7U520_9BACT</name>
<dbReference type="Pfam" id="PF08774">
    <property type="entry name" value="VRR_NUC"/>
    <property type="match status" value="1"/>
</dbReference>
<evidence type="ECO:0000256" key="4">
    <source>
        <dbReference type="SAM" id="MobiDB-lite"/>
    </source>
</evidence>
<dbReference type="EMBL" id="JABKAU010000004">
    <property type="protein sequence ID" value="NVO30254.1"/>
    <property type="molecule type" value="Genomic_DNA"/>
</dbReference>
<accession>A0A7Y7U520</accession>
<dbReference type="GO" id="GO:0004518">
    <property type="term" value="F:nuclease activity"/>
    <property type="evidence" value="ECO:0007669"/>
    <property type="project" value="UniProtKB-KW"/>
</dbReference>
<gene>
    <name evidence="6" type="ORF">HW554_03465</name>
</gene>
<evidence type="ECO:0000256" key="3">
    <source>
        <dbReference type="ARBA" id="ARBA00022801"/>
    </source>
</evidence>
<evidence type="ECO:0000313" key="6">
    <source>
        <dbReference type="EMBL" id="NVO30254.1"/>
    </source>
</evidence>
<protein>
    <submittedName>
        <fullName evidence="6">VRR-NUC domain-containing protein</fullName>
    </submittedName>
</protein>
<keyword evidence="3" id="KW-0378">Hydrolase</keyword>